<evidence type="ECO:0000259" key="1">
    <source>
        <dbReference type="Pfam" id="PF00248"/>
    </source>
</evidence>
<sequence length="312" mass="34570">MNYLPLGQSDLIVSEISMGCMSLGDDPNQNASLLRHAFDNGITLFDTADLYDQGQNERMVGQAFAGMRQQVILATKVGNRWRPDGSGWDWNPTKAYILQAVEESLKRLQTDYIDLYQLHGGTLDDPIDETIEAFEQLKREGKIREYGISSIRPNVIREWIARSNIVSVMMQYSLLDRRPEETSLDLLHEHKVSVLARGSLAKGLLANKPAKSYLNYTTDEVRQAADAIKAASTTAASTAAVSTVAVSTNRSPVATAIRYVLHHPAVASAVVGVRTQEQLTDVVLSQTSLALTEQEWQQLANALPANQYDQHR</sequence>
<accession>A0ABT0HJ64</accession>
<dbReference type="InterPro" id="IPR036812">
    <property type="entry name" value="NAD(P)_OxRdtase_dom_sf"/>
</dbReference>
<dbReference type="InterPro" id="IPR020471">
    <property type="entry name" value="AKR"/>
</dbReference>
<dbReference type="Proteomes" id="UP001202180">
    <property type="component" value="Unassembled WGS sequence"/>
</dbReference>
<dbReference type="PANTHER" id="PTHR43312">
    <property type="entry name" value="D-THREO-ALDOSE 1-DEHYDROGENASE"/>
    <property type="match status" value="1"/>
</dbReference>
<dbReference type="SUPFAM" id="SSF51430">
    <property type="entry name" value="NAD(P)-linked oxidoreductase"/>
    <property type="match status" value="1"/>
</dbReference>
<protein>
    <submittedName>
        <fullName evidence="2">Aldo/keto reductase</fullName>
    </submittedName>
</protein>
<dbReference type="PANTHER" id="PTHR43312:SF1">
    <property type="entry name" value="NADP-DEPENDENT OXIDOREDUCTASE DOMAIN-CONTAINING PROTEIN"/>
    <property type="match status" value="1"/>
</dbReference>
<evidence type="ECO:0000313" key="3">
    <source>
        <dbReference type="Proteomes" id="UP001202180"/>
    </source>
</evidence>
<organism evidence="2 3">
    <name type="scientific">Spirosoma liriopis</name>
    <dbReference type="NCBI Taxonomy" id="2937440"/>
    <lineage>
        <taxon>Bacteria</taxon>
        <taxon>Pseudomonadati</taxon>
        <taxon>Bacteroidota</taxon>
        <taxon>Cytophagia</taxon>
        <taxon>Cytophagales</taxon>
        <taxon>Cytophagaceae</taxon>
        <taxon>Spirosoma</taxon>
    </lineage>
</organism>
<keyword evidence="3" id="KW-1185">Reference proteome</keyword>
<dbReference type="CDD" id="cd19086">
    <property type="entry name" value="AKR_AKR11C1"/>
    <property type="match status" value="1"/>
</dbReference>
<comment type="caution">
    <text evidence="2">The sequence shown here is derived from an EMBL/GenBank/DDBJ whole genome shotgun (WGS) entry which is preliminary data.</text>
</comment>
<dbReference type="Pfam" id="PF00248">
    <property type="entry name" value="Aldo_ket_red"/>
    <property type="match status" value="1"/>
</dbReference>
<dbReference type="Gene3D" id="3.20.20.100">
    <property type="entry name" value="NADP-dependent oxidoreductase domain"/>
    <property type="match status" value="1"/>
</dbReference>
<dbReference type="PRINTS" id="PR00069">
    <property type="entry name" value="ALDKETRDTASE"/>
</dbReference>
<evidence type="ECO:0000313" key="2">
    <source>
        <dbReference type="EMBL" id="MCK8492194.1"/>
    </source>
</evidence>
<dbReference type="InterPro" id="IPR053135">
    <property type="entry name" value="AKR2_Oxidoreductase"/>
</dbReference>
<feature type="domain" description="NADP-dependent oxidoreductase" evidence="1">
    <location>
        <begin position="15"/>
        <end position="301"/>
    </location>
</feature>
<dbReference type="InterPro" id="IPR023210">
    <property type="entry name" value="NADP_OxRdtase_dom"/>
</dbReference>
<name>A0ABT0HJ64_9BACT</name>
<reference evidence="2 3" key="1">
    <citation type="submission" date="2022-04" db="EMBL/GenBank/DDBJ databases">
        <title>Spirosoma sp. strain RP8 genome sequencing and assembly.</title>
        <authorList>
            <person name="Jung Y."/>
        </authorList>
    </citation>
    <scope>NUCLEOTIDE SEQUENCE [LARGE SCALE GENOMIC DNA]</scope>
    <source>
        <strain evidence="2 3">RP8</strain>
    </source>
</reference>
<gene>
    <name evidence="2" type="ORF">M0L20_10070</name>
</gene>
<dbReference type="EMBL" id="JALPRF010000002">
    <property type="protein sequence ID" value="MCK8492194.1"/>
    <property type="molecule type" value="Genomic_DNA"/>
</dbReference>
<proteinExistence type="predicted"/>
<dbReference type="RefSeq" id="WP_248476813.1">
    <property type="nucleotide sequence ID" value="NZ_JALPRF010000002.1"/>
</dbReference>